<evidence type="ECO:0000256" key="1">
    <source>
        <dbReference type="SAM" id="MobiDB-lite"/>
    </source>
</evidence>
<reference evidence="2 3" key="2">
    <citation type="submission" date="2018-11" db="EMBL/GenBank/DDBJ databases">
        <authorList>
            <consortium name="Pathogen Informatics"/>
        </authorList>
    </citation>
    <scope>NUCLEOTIDE SEQUENCE [LARGE SCALE GENOMIC DNA]</scope>
</reference>
<dbReference type="OrthoDB" id="10021598at2759"/>
<dbReference type="PANTHER" id="PTHR36696">
    <property type="entry name" value="AGAP012002-PA"/>
    <property type="match status" value="1"/>
</dbReference>
<protein>
    <submittedName>
        <fullName evidence="4">RNA-directed RNA polymerase</fullName>
    </submittedName>
</protein>
<evidence type="ECO:0000313" key="4">
    <source>
        <dbReference type="WBParaSite" id="TTAC_0000260701-mRNA-1"/>
    </source>
</evidence>
<evidence type="ECO:0000313" key="2">
    <source>
        <dbReference type="EMBL" id="VDM20591.1"/>
    </source>
</evidence>
<name>A0A0R3WPB7_HYDTA</name>
<dbReference type="Proteomes" id="UP000274429">
    <property type="component" value="Unassembled WGS sequence"/>
</dbReference>
<feature type="region of interest" description="Disordered" evidence="1">
    <location>
        <begin position="143"/>
        <end position="172"/>
    </location>
</feature>
<dbReference type="AlphaFoldDB" id="A0A0R3WPB7"/>
<proteinExistence type="predicted"/>
<dbReference type="WBParaSite" id="TTAC_0000260701-mRNA-1">
    <property type="protein sequence ID" value="TTAC_0000260701-mRNA-1"/>
    <property type="gene ID" value="TTAC_0000260701"/>
</dbReference>
<reference evidence="4" key="1">
    <citation type="submission" date="2017-02" db="UniProtKB">
        <authorList>
            <consortium name="WormBaseParasite"/>
        </authorList>
    </citation>
    <scope>IDENTIFICATION</scope>
</reference>
<accession>A0A0R3WPB7</accession>
<evidence type="ECO:0000313" key="3">
    <source>
        <dbReference type="Proteomes" id="UP000274429"/>
    </source>
</evidence>
<organism evidence="4">
    <name type="scientific">Hydatigena taeniaeformis</name>
    <name type="common">Feline tapeworm</name>
    <name type="synonym">Taenia taeniaeformis</name>
    <dbReference type="NCBI Taxonomy" id="6205"/>
    <lineage>
        <taxon>Eukaryota</taxon>
        <taxon>Metazoa</taxon>
        <taxon>Spiralia</taxon>
        <taxon>Lophotrochozoa</taxon>
        <taxon>Platyhelminthes</taxon>
        <taxon>Cestoda</taxon>
        <taxon>Eucestoda</taxon>
        <taxon>Cyclophyllidea</taxon>
        <taxon>Taeniidae</taxon>
        <taxon>Hydatigera</taxon>
    </lineage>
</organism>
<feature type="compositionally biased region" description="Low complexity" evidence="1">
    <location>
        <begin position="154"/>
        <end position="168"/>
    </location>
</feature>
<sequence>MDRKGRRKPPIRRLRAPRVSKRTKFLFSLSTKEHLLHGDIREETVEERIAFLPPLPSTLAIQSRALDQDILQLIKEEVVRFVGLKNISLEWVRGLLKEVASGTRKHRFHSTTSRPWLAFKECAATMKNPYLVPGTHNEQILQEKDEEKDAAPIESNSPKLLSESSESPPIKKPRSRFMATLFNERSFESSHLSTQLREIVCKGTTTLEKFIYKKPIEKVRYRAKDCGLGVVLPLQVVPKNNARWLFRMDVEDTLGMTAYVWKKWIHAQLSKRVVIAKSITDSEIRFSLPSDLHALEGLSVIDYLETNCAIAKSRMVIYEALYSRMKQAVINVQALKEAILKLIPTTPAENCLNELIDLLDLPEDYAFKTSTFCKCLGLSERLFAPVDKSNNEDEEISMDEEEQWKFQAGPLERLDFCQVSRRLTPLEVNPRLKRLLEKLERQINWQLKDFQIVPFSRRFTENPIKRLFKRAKSSIHKYETAKMHSTFRFAHH</sequence>
<dbReference type="PANTHER" id="PTHR36696:SF1">
    <property type="entry name" value="EF-HAND DOMAIN-CONTAINING PROTEIN"/>
    <property type="match status" value="1"/>
</dbReference>
<dbReference type="EMBL" id="UYWX01001253">
    <property type="protein sequence ID" value="VDM20591.1"/>
    <property type="molecule type" value="Genomic_DNA"/>
</dbReference>
<dbReference type="STRING" id="6205.A0A0R3WPB7"/>
<keyword evidence="3" id="KW-1185">Reference proteome</keyword>
<gene>
    <name evidence="2" type="ORF">TTAC_LOCUS2592</name>
</gene>